<protein>
    <submittedName>
        <fullName evidence="3">Unconventional myosin-X</fullName>
    </submittedName>
</protein>
<evidence type="ECO:0000256" key="1">
    <source>
        <dbReference type="ARBA" id="ARBA00007478"/>
    </source>
</evidence>
<keyword evidence="4" id="KW-1185">Reference proteome</keyword>
<reference evidence="3 4" key="1">
    <citation type="submission" date="2024-11" db="EMBL/GenBank/DDBJ databases">
        <title>Adaptive evolution of stress response genes in parasites aligns with host niche diversity.</title>
        <authorList>
            <person name="Hahn C."/>
            <person name="Resl P."/>
        </authorList>
    </citation>
    <scope>NUCLEOTIDE SEQUENCE [LARGE SCALE GENOMIC DNA]</scope>
    <source>
        <strain evidence="3">EGGRZ-B1_66</strain>
        <tissue evidence="3">Body</tissue>
    </source>
</reference>
<keyword evidence="2" id="KW-0175">Coiled coil</keyword>
<dbReference type="EMBL" id="JBJKFK010002952">
    <property type="protein sequence ID" value="KAL3310444.1"/>
    <property type="molecule type" value="Genomic_DNA"/>
</dbReference>
<accession>A0ABD2PSX8</accession>
<dbReference type="InterPro" id="IPR008491">
    <property type="entry name" value="CDK5RAP3"/>
</dbReference>
<evidence type="ECO:0000313" key="3">
    <source>
        <dbReference type="EMBL" id="KAL3310444.1"/>
    </source>
</evidence>
<name>A0ABD2PSX8_9PLAT</name>
<dbReference type="PANTHER" id="PTHR14894">
    <property type="entry name" value="CDK5 REGULATORY SUBUNIT-ASSOCIATED PROTEIN 3"/>
    <property type="match status" value="1"/>
</dbReference>
<dbReference type="AlphaFoldDB" id="A0ABD2PSX8"/>
<evidence type="ECO:0000256" key="2">
    <source>
        <dbReference type="SAM" id="Coils"/>
    </source>
</evidence>
<proteinExistence type="inferred from homology"/>
<sequence>MFTSEHAPCAALSLLLLKPEALLYEFKYKKQPKSVQKSEDIVKALYEIEKTSSLRHAAKEESSEEIDLNIELMEDYEIKLEESIEKPVEVHAECDIAKDQYAKSLIDTMRGRHALVSDLMELQSFLSSFAEMISESFDFGSPMANTLCQDLMNNAPDKVAKVSSKEVARMLDMVRKALDWLTNSSNSRLMMVRCLPGYFDRLLSKIEEQKAQIDRTSWKISQAEADINALEMQQEMVARELEELRSEYKILISFLEKELKITMKQGVKVMGNI</sequence>
<dbReference type="Pfam" id="PF05600">
    <property type="entry name" value="CDK5RAP3"/>
    <property type="match status" value="1"/>
</dbReference>
<organism evidence="3 4">
    <name type="scientific">Cichlidogyrus casuarinus</name>
    <dbReference type="NCBI Taxonomy" id="1844966"/>
    <lineage>
        <taxon>Eukaryota</taxon>
        <taxon>Metazoa</taxon>
        <taxon>Spiralia</taxon>
        <taxon>Lophotrochozoa</taxon>
        <taxon>Platyhelminthes</taxon>
        <taxon>Monogenea</taxon>
        <taxon>Monopisthocotylea</taxon>
        <taxon>Dactylogyridea</taxon>
        <taxon>Ancyrocephalidae</taxon>
        <taxon>Cichlidogyrus</taxon>
    </lineage>
</organism>
<dbReference type="PANTHER" id="PTHR14894:SF0">
    <property type="entry name" value="CDK5 REGULATORY SUBUNIT-ASSOCIATED PROTEIN 3"/>
    <property type="match status" value="1"/>
</dbReference>
<comment type="caution">
    <text evidence="3">The sequence shown here is derived from an EMBL/GenBank/DDBJ whole genome shotgun (WGS) entry which is preliminary data.</text>
</comment>
<feature type="coiled-coil region" evidence="2">
    <location>
        <begin position="206"/>
        <end position="258"/>
    </location>
</feature>
<comment type="similarity">
    <text evidence="1">Belongs to the CDK5RAP3 family.</text>
</comment>
<gene>
    <name evidence="3" type="primary">MYO10</name>
    <name evidence="3" type="ORF">Ciccas_010994</name>
</gene>
<evidence type="ECO:0000313" key="4">
    <source>
        <dbReference type="Proteomes" id="UP001626550"/>
    </source>
</evidence>
<dbReference type="Proteomes" id="UP001626550">
    <property type="component" value="Unassembled WGS sequence"/>
</dbReference>